<accession>A0AAP0R5N3</accession>
<dbReference type="Proteomes" id="UP001415857">
    <property type="component" value="Unassembled WGS sequence"/>
</dbReference>
<comment type="caution">
    <text evidence="2">The sequence shown here is derived from an EMBL/GenBank/DDBJ whole genome shotgun (WGS) entry which is preliminary data.</text>
</comment>
<keyword evidence="3" id="KW-1185">Reference proteome</keyword>
<evidence type="ECO:0000313" key="2">
    <source>
        <dbReference type="EMBL" id="KAK9269068.1"/>
    </source>
</evidence>
<dbReference type="EMBL" id="JBBPBK010000015">
    <property type="protein sequence ID" value="KAK9269068.1"/>
    <property type="molecule type" value="Genomic_DNA"/>
</dbReference>
<sequence>MPLHLWSGAIMEDIGDLCGGFLEFNLQQWASPPVARIKTRKIGKLPEYILIKTGTHLFKVVITLEHCTNLCLLKENHREVVGAHGVSFRRSAEAREEDGGRKEVELGGRGRTLHTSKDRGSREERVELAGERDVCCQRSGTKSSNFKCASGMDQIGAHLGPKKYGSSLGWRAKTFRSKSVPNGPMNLHNRFECFQSD</sequence>
<name>A0AAP0R5N3_LIQFO</name>
<organism evidence="2 3">
    <name type="scientific">Liquidambar formosana</name>
    <name type="common">Formosan gum</name>
    <dbReference type="NCBI Taxonomy" id="63359"/>
    <lineage>
        <taxon>Eukaryota</taxon>
        <taxon>Viridiplantae</taxon>
        <taxon>Streptophyta</taxon>
        <taxon>Embryophyta</taxon>
        <taxon>Tracheophyta</taxon>
        <taxon>Spermatophyta</taxon>
        <taxon>Magnoliopsida</taxon>
        <taxon>eudicotyledons</taxon>
        <taxon>Gunneridae</taxon>
        <taxon>Pentapetalae</taxon>
        <taxon>Saxifragales</taxon>
        <taxon>Altingiaceae</taxon>
        <taxon>Liquidambar</taxon>
    </lineage>
</organism>
<dbReference type="AlphaFoldDB" id="A0AAP0R5N3"/>
<feature type="compositionally biased region" description="Basic and acidic residues" evidence="1">
    <location>
        <begin position="91"/>
        <end position="108"/>
    </location>
</feature>
<gene>
    <name evidence="2" type="ORF">L1049_000836</name>
</gene>
<reference evidence="2 3" key="1">
    <citation type="journal article" date="2024" name="Plant J.">
        <title>Genome sequences and population genomics reveal climatic adaptation and genomic divergence between two closely related sweetgum species.</title>
        <authorList>
            <person name="Xu W.Q."/>
            <person name="Ren C.Q."/>
            <person name="Zhang X.Y."/>
            <person name="Comes H.P."/>
            <person name="Liu X.H."/>
            <person name="Li Y.G."/>
            <person name="Kettle C.J."/>
            <person name="Jalonen R."/>
            <person name="Gaisberger H."/>
            <person name="Ma Y.Z."/>
            <person name="Qiu Y.X."/>
        </authorList>
    </citation>
    <scope>NUCLEOTIDE SEQUENCE [LARGE SCALE GENOMIC DNA]</scope>
    <source>
        <strain evidence="2">Hangzhou</strain>
    </source>
</reference>
<evidence type="ECO:0000256" key="1">
    <source>
        <dbReference type="SAM" id="MobiDB-lite"/>
    </source>
</evidence>
<proteinExistence type="predicted"/>
<protein>
    <submittedName>
        <fullName evidence="2">Uncharacterized protein</fullName>
    </submittedName>
</protein>
<feature type="region of interest" description="Disordered" evidence="1">
    <location>
        <begin position="91"/>
        <end position="120"/>
    </location>
</feature>
<evidence type="ECO:0000313" key="3">
    <source>
        <dbReference type="Proteomes" id="UP001415857"/>
    </source>
</evidence>